<evidence type="ECO:0000313" key="1">
    <source>
        <dbReference type="EMBL" id="SDE34827.1"/>
    </source>
</evidence>
<dbReference type="EMBL" id="FNAN01000004">
    <property type="protein sequence ID" value="SDE34827.1"/>
    <property type="molecule type" value="Genomic_DNA"/>
</dbReference>
<dbReference type="STRING" id="659014.SAMN04487996_104413"/>
<gene>
    <name evidence="1" type="ORF">SAMN04487996_104413</name>
</gene>
<dbReference type="OrthoDB" id="9897302at2"/>
<sequence>MSTNIGLKNFGKDTKVFFEQSNKKMDLLNGKCNFTNSCNELLRTANRCKSAPFRHVGMLMQDFEPEQVHKNTSA</sequence>
<dbReference type="AlphaFoldDB" id="A0A1G7C6A6"/>
<dbReference type="Proteomes" id="UP000198748">
    <property type="component" value="Unassembled WGS sequence"/>
</dbReference>
<name>A0A1G7C6A6_9BACT</name>
<proteinExistence type="predicted"/>
<dbReference type="RefSeq" id="WP_090148382.1">
    <property type="nucleotide sequence ID" value="NZ_FNAN01000004.1"/>
</dbReference>
<reference evidence="2" key="1">
    <citation type="submission" date="2016-10" db="EMBL/GenBank/DDBJ databases">
        <authorList>
            <person name="Varghese N."/>
            <person name="Submissions S."/>
        </authorList>
    </citation>
    <scope>NUCLEOTIDE SEQUENCE [LARGE SCALE GENOMIC DNA]</scope>
    <source>
        <strain evidence="2">DSM 25329</strain>
    </source>
</reference>
<evidence type="ECO:0000313" key="2">
    <source>
        <dbReference type="Proteomes" id="UP000198748"/>
    </source>
</evidence>
<accession>A0A1G7C6A6</accession>
<keyword evidence="2" id="KW-1185">Reference proteome</keyword>
<protein>
    <submittedName>
        <fullName evidence="1">Uncharacterized protein</fullName>
    </submittedName>
</protein>
<organism evidence="1 2">
    <name type="scientific">Dyadobacter soli</name>
    <dbReference type="NCBI Taxonomy" id="659014"/>
    <lineage>
        <taxon>Bacteria</taxon>
        <taxon>Pseudomonadati</taxon>
        <taxon>Bacteroidota</taxon>
        <taxon>Cytophagia</taxon>
        <taxon>Cytophagales</taxon>
        <taxon>Spirosomataceae</taxon>
        <taxon>Dyadobacter</taxon>
    </lineage>
</organism>